<accession>A0A9P9FB08</accession>
<dbReference type="SUPFAM" id="SSF81296">
    <property type="entry name" value="E set domains"/>
    <property type="match status" value="1"/>
</dbReference>
<dbReference type="EMBL" id="JAGMUU010000003">
    <property type="protein sequence ID" value="KAH7157945.1"/>
    <property type="molecule type" value="Genomic_DNA"/>
</dbReference>
<feature type="region of interest" description="Disordered" evidence="1">
    <location>
        <begin position="113"/>
        <end position="133"/>
    </location>
</feature>
<keyword evidence="4" id="KW-1185">Reference proteome</keyword>
<gene>
    <name evidence="3" type="ORF">B0J13DRAFT_543148</name>
</gene>
<dbReference type="InterPro" id="IPR014756">
    <property type="entry name" value="Ig_E-set"/>
</dbReference>
<comment type="caution">
    <text evidence="3">The sequence shown here is derived from an EMBL/GenBank/DDBJ whole genome shotgun (WGS) entry which is preliminary data.</text>
</comment>
<evidence type="ECO:0000313" key="3">
    <source>
        <dbReference type="EMBL" id="KAH7157945.1"/>
    </source>
</evidence>
<proteinExistence type="predicted"/>
<dbReference type="Gene3D" id="2.130.10.10">
    <property type="entry name" value="YVTN repeat-like/Quinoprotein amine dehydrogenase"/>
    <property type="match status" value="1"/>
</dbReference>
<dbReference type="InterPro" id="IPR013783">
    <property type="entry name" value="Ig-like_fold"/>
</dbReference>
<dbReference type="CDD" id="cd00603">
    <property type="entry name" value="IPT_PCSR"/>
    <property type="match status" value="1"/>
</dbReference>
<organism evidence="3 4">
    <name type="scientific">Dactylonectria estremocensis</name>
    <dbReference type="NCBI Taxonomy" id="1079267"/>
    <lineage>
        <taxon>Eukaryota</taxon>
        <taxon>Fungi</taxon>
        <taxon>Dikarya</taxon>
        <taxon>Ascomycota</taxon>
        <taxon>Pezizomycotina</taxon>
        <taxon>Sordariomycetes</taxon>
        <taxon>Hypocreomycetidae</taxon>
        <taxon>Hypocreales</taxon>
        <taxon>Nectriaceae</taxon>
        <taxon>Dactylonectria</taxon>
    </lineage>
</organism>
<dbReference type="Gene3D" id="2.60.40.10">
    <property type="entry name" value="Immunoglobulins"/>
    <property type="match status" value="2"/>
</dbReference>
<dbReference type="SUPFAM" id="SSF101908">
    <property type="entry name" value="Putative isomerase YbhE"/>
    <property type="match status" value="1"/>
</dbReference>
<dbReference type="InterPro" id="IPR002909">
    <property type="entry name" value="IPT_dom"/>
</dbReference>
<dbReference type="AlphaFoldDB" id="A0A9P9FB08"/>
<dbReference type="SUPFAM" id="SSF55486">
    <property type="entry name" value="Metalloproteases ('zincins'), catalytic domain"/>
    <property type="match status" value="1"/>
</dbReference>
<dbReference type="Pfam" id="PF01833">
    <property type="entry name" value="TIG"/>
    <property type="match status" value="1"/>
</dbReference>
<protein>
    <recommendedName>
        <fullName evidence="2">IPT/TIG domain-containing protein</fullName>
    </recommendedName>
</protein>
<evidence type="ECO:0000313" key="4">
    <source>
        <dbReference type="Proteomes" id="UP000717696"/>
    </source>
</evidence>
<dbReference type="Proteomes" id="UP000717696">
    <property type="component" value="Unassembled WGS sequence"/>
</dbReference>
<feature type="domain" description="IPT/TIG" evidence="2">
    <location>
        <begin position="40"/>
        <end position="108"/>
    </location>
</feature>
<feature type="region of interest" description="Disordered" evidence="1">
    <location>
        <begin position="857"/>
        <end position="893"/>
    </location>
</feature>
<dbReference type="InterPro" id="IPR015943">
    <property type="entry name" value="WD40/YVTN_repeat-like_dom_sf"/>
</dbReference>
<reference evidence="3" key="1">
    <citation type="journal article" date="2021" name="Nat. Commun.">
        <title>Genetic determinants of endophytism in the Arabidopsis root mycobiome.</title>
        <authorList>
            <person name="Mesny F."/>
            <person name="Miyauchi S."/>
            <person name="Thiergart T."/>
            <person name="Pickel B."/>
            <person name="Atanasova L."/>
            <person name="Karlsson M."/>
            <person name="Huettel B."/>
            <person name="Barry K.W."/>
            <person name="Haridas S."/>
            <person name="Chen C."/>
            <person name="Bauer D."/>
            <person name="Andreopoulos W."/>
            <person name="Pangilinan J."/>
            <person name="LaButti K."/>
            <person name="Riley R."/>
            <person name="Lipzen A."/>
            <person name="Clum A."/>
            <person name="Drula E."/>
            <person name="Henrissat B."/>
            <person name="Kohler A."/>
            <person name="Grigoriev I.V."/>
            <person name="Martin F.M."/>
            <person name="Hacquard S."/>
        </authorList>
    </citation>
    <scope>NUCLEOTIDE SEQUENCE</scope>
    <source>
        <strain evidence="3">MPI-CAGE-AT-0021</strain>
    </source>
</reference>
<name>A0A9P9FB08_9HYPO</name>
<evidence type="ECO:0000259" key="2">
    <source>
        <dbReference type="Pfam" id="PF01833"/>
    </source>
</evidence>
<sequence>MTYISQPRGKCFFPHLSIAYSVSLNKYMPVRSTMTSPVSISYFKPESGWPGTTITIIGENFSSHLDENTVYIGDAIALVLRADPSELVVLVGDTTHQGPVIVSFAGSTATSVGEFSLDKPPNETDPEQTGPPIRFHGPQKGTPKTGVTGQPVLVLFCHGHGDPPANPAAELAAEQASFDDAKRWWNEATYGKTTVTFSFAGWFELSGARNDYIWDVQDIEAARRELVVWTKRWTAIDGGRAFIAHQGGFLTISDLGSNPNILDTLTSNWVARHVAVSSSVAFVVAGTDGLISILVAGTAAEMGRVALGSNLHACDVSADGRVLVAAALDGGVEIYDVSNAFNMVRVSTISITVLAEPLWATCVKLEGNTLYWGGGNALNIWDVTTPRSPVFRAALAVTPSVHIWITSLDVVGNTCIVGTSGSGIIIVDVTATAAPAVLGQSSEYSQVFSVGMRGTMATAACGADGVVFFDLADLSDPHEYGRAMDGRVWYHASRPLEGGSLKRCMASAGETEFAIIDLGGPPVIGPIVQLRPRPGTGAPHNVTKLQDTVAVAIDSRNKNKNYNFIVEAINAAQDPSGANDPAKFEGIITVIWGGFGRGASWTSPDVQSTAGNGYAFNGTKGLIWLASGSDWGRKAHEIGHWFGMEDLYSESYSDGTVLDGTAADWDLGGHHDLGPLYSGYHAQMMGLYQPENIQTLRWRPSDGPSSPAFTVVAHTGAENPTTDNGAQIHLLKIRVSDWDGLAYYIEVRQRPGGWIFDKNIPIPGIGTTSDGRVLVTRVSTNTSLSNTLERTVSLFGVLDVGESVVDAGRLIKITVDSVVQSNPLAYSITVNINDPPPDDPAGQFDLRITPWSTDTWQTPDIWVNSPRNDRPGTAVYESHEDGDDTKPTLNGDRPWVRHKNTIFARINNDGIRDATDVVATAYVVSPPGVGDNGNWVARGTQTIPHIPAGGNEVVGFDWTPAVGEHTCLRVAIFPQPGEVVTKGNNMAQENVFRFDSPGASSHEPVVFDTMVRSPFTVWRRVDMAVRGLPLGWHAAVDRRWVWVPPLGEVPVRAVIWTDKNSPRGPDEDKEIPAEAQVRIEGWTHFALHQYRPIGGILVAVRANARPALEVAAKPEGSKGIRVWVRVRPGTAAPVPGAVEVKTTDESNKGQMVNFRTNSDGVADFWVDTEPGKYSVTVFTASTPEVAEAESEEILVNVG</sequence>
<evidence type="ECO:0000256" key="1">
    <source>
        <dbReference type="SAM" id="MobiDB-lite"/>
    </source>
</evidence>
<dbReference type="OrthoDB" id="5358334at2759"/>
<feature type="non-terminal residue" evidence="3">
    <location>
        <position position="1"/>
    </location>
</feature>